<evidence type="ECO:0000256" key="1">
    <source>
        <dbReference type="ARBA" id="ARBA00023015"/>
    </source>
</evidence>
<gene>
    <name evidence="6" type="ORF">SAMN04488045_3118</name>
</gene>
<dbReference type="InterPro" id="IPR018490">
    <property type="entry name" value="cNMP-bd_dom_sf"/>
</dbReference>
<dbReference type="GO" id="GO:0003677">
    <property type="term" value="F:DNA binding"/>
    <property type="evidence" value="ECO:0007669"/>
    <property type="project" value="UniProtKB-KW"/>
</dbReference>
<dbReference type="InterPro" id="IPR000595">
    <property type="entry name" value="cNMP-bd_dom"/>
</dbReference>
<dbReference type="InterPro" id="IPR050397">
    <property type="entry name" value="Env_Response_Regulators"/>
</dbReference>
<dbReference type="PROSITE" id="PS50042">
    <property type="entry name" value="CNMP_BINDING_3"/>
    <property type="match status" value="1"/>
</dbReference>
<dbReference type="Pfam" id="PF00027">
    <property type="entry name" value="cNMP_binding"/>
    <property type="match status" value="1"/>
</dbReference>
<dbReference type="PROSITE" id="PS51063">
    <property type="entry name" value="HTH_CRP_2"/>
    <property type="match status" value="1"/>
</dbReference>
<dbReference type="EMBL" id="FNUZ01000005">
    <property type="protein sequence ID" value="SEG51213.1"/>
    <property type="molecule type" value="Genomic_DNA"/>
</dbReference>
<dbReference type="AlphaFoldDB" id="A0A1H6AR83"/>
<evidence type="ECO:0000259" key="5">
    <source>
        <dbReference type="PROSITE" id="PS51063"/>
    </source>
</evidence>
<proteinExistence type="predicted"/>
<sequence length="232" mass="25757">MHDTVHDHLMEGSWVDRFPGLQQLPPEHRAILEKGSKVISVPEGTQVFGPGQSADNLLMLLEGTVRVQQTSDTGREVFLYRVNGGESCVLTTAFMITFDDYSAEGIAETDVLAVAIPRATFDELAGLSKPFRDVIFAAYSRRMTDLFTLIDDIVFQRMDVRLAARLLELAGDGDTVKATHQVLGNELGTAREVISRTLSEFQRRGWIEQSRGTVRIIGREGLERLARSSSSM</sequence>
<evidence type="ECO:0000313" key="7">
    <source>
        <dbReference type="Proteomes" id="UP000236752"/>
    </source>
</evidence>
<dbReference type="SUPFAM" id="SSF51206">
    <property type="entry name" value="cAMP-binding domain-like"/>
    <property type="match status" value="1"/>
</dbReference>
<protein>
    <submittedName>
        <fullName evidence="6">Cyclic nucleotide-binding protein</fullName>
    </submittedName>
</protein>
<name>A0A1H6AR83_9RHOB</name>
<reference evidence="6 7" key="1">
    <citation type="submission" date="2016-10" db="EMBL/GenBank/DDBJ databases">
        <authorList>
            <person name="de Groot N.N."/>
        </authorList>
    </citation>
    <scope>NUCLEOTIDE SEQUENCE [LARGE SCALE GENOMIC DNA]</scope>
    <source>
        <strain evidence="6 7">DSM 26915</strain>
    </source>
</reference>
<keyword evidence="7" id="KW-1185">Reference proteome</keyword>
<feature type="domain" description="HTH crp-type" evidence="5">
    <location>
        <begin position="156"/>
        <end position="220"/>
    </location>
</feature>
<organism evidence="6 7">
    <name type="scientific">Thalassococcus halodurans</name>
    <dbReference type="NCBI Taxonomy" id="373675"/>
    <lineage>
        <taxon>Bacteria</taxon>
        <taxon>Pseudomonadati</taxon>
        <taxon>Pseudomonadota</taxon>
        <taxon>Alphaproteobacteria</taxon>
        <taxon>Rhodobacterales</taxon>
        <taxon>Roseobacteraceae</taxon>
        <taxon>Thalassococcus</taxon>
    </lineage>
</organism>
<keyword evidence="1" id="KW-0805">Transcription regulation</keyword>
<keyword evidence="2" id="KW-0238">DNA-binding</keyword>
<dbReference type="CDD" id="cd00038">
    <property type="entry name" value="CAP_ED"/>
    <property type="match status" value="1"/>
</dbReference>
<evidence type="ECO:0000256" key="3">
    <source>
        <dbReference type="ARBA" id="ARBA00023163"/>
    </source>
</evidence>
<dbReference type="PANTHER" id="PTHR24567">
    <property type="entry name" value="CRP FAMILY TRANSCRIPTIONAL REGULATORY PROTEIN"/>
    <property type="match status" value="1"/>
</dbReference>
<keyword evidence="3" id="KW-0804">Transcription</keyword>
<dbReference type="InterPro" id="IPR036388">
    <property type="entry name" value="WH-like_DNA-bd_sf"/>
</dbReference>
<dbReference type="InterPro" id="IPR014710">
    <property type="entry name" value="RmlC-like_jellyroll"/>
</dbReference>
<dbReference type="InterPro" id="IPR012318">
    <property type="entry name" value="HTH_CRP"/>
</dbReference>
<dbReference type="InterPro" id="IPR036390">
    <property type="entry name" value="WH_DNA-bd_sf"/>
</dbReference>
<accession>A0A1H6AR83</accession>
<evidence type="ECO:0000313" key="6">
    <source>
        <dbReference type="EMBL" id="SEG51213.1"/>
    </source>
</evidence>
<dbReference type="PANTHER" id="PTHR24567:SF74">
    <property type="entry name" value="HTH-TYPE TRANSCRIPTIONAL REGULATOR ARCR"/>
    <property type="match status" value="1"/>
</dbReference>
<dbReference type="GO" id="GO:0005829">
    <property type="term" value="C:cytosol"/>
    <property type="evidence" value="ECO:0007669"/>
    <property type="project" value="TreeGrafter"/>
</dbReference>
<feature type="domain" description="Cyclic nucleotide-binding" evidence="4">
    <location>
        <begin position="20"/>
        <end position="142"/>
    </location>
</feature>
<dbReference type="SMART" id="SM00419">
    <property type="entry name" value="HTH_CRP"/>
    <property type="match status" value="1"/>
</dbReference>
<dbReference type="SUPFAM" id="SSF46785">
    <property type="entry name" value="Winged helix' DNA-binding domain"/>
    <property type="match status" value="1"/>
</dbReference>
<dbReference type="Pfam" id="PF13545">
    <property type="entry name" value="HTH_Crp_2"/>
    <property type="match status" value="1"/>
</dbReference>
<dbReference type="Gene3D" id="1.10.10.10">
    <property type="entry name" value="Winged helix-like DNA-binding domain superfamily/Winged helix DNA-binding domain"/>
    <property type="match status" value="1"/>
</dbReference>
<dbReference type="Proteomes" id="UP000236752">
    <property type="component" value="Unassembled WGS sequence"/>
</dbReference>
<dbReference type="Gene3D" id="2.60.120.10">
    <property type="entry name" value="Jelly Rolls"/>
    <property type="match status" value="1"/>
</dbReference>
<dbReference type="GO" id="GO:0003700">
    <property type="term" value="F:DNA-binding transcription factor activity"/>
    <property type="evidence" value="ECO:0007669"/>
    <property type="project" value="TreeGrafter"/>
</dbReference>
<evidence type="ECO:0000259" key="4">
    <source>
        <dbReference type="PROSITE" id="PS50042"/>
    </source>
</evidence>
<evidence type="ECO:0000256" key="2">
    <source>
        <dbReference type="ARBA" id="ARBA00023125"/>
    </source>
</evidence>
<dbReference type="SMART" id="SM00100">
    <property type="entry name" value="cNMP"/>
    <property type="match status" value="1"/>
</dbReference>